<dbReference type="AlphaFoldDB" id="A0A6A3DHQ3"/>
<dbReference type="EMBL" id="QXGD01006577">
    <property type="protein sequence ID" value="KAE9162749.1"/>
    <property type="molecule type" value="Genomic_DNA"/>
</dbReference>
<dbReference type="EMBL" id="QXGE01007521">
    <property type="protein sequence ID" value="KAE9263290.1"/>
    <property type="molecule type" value="Genomic_DNA"/>
</dbReference>
<dbReference type="Proteomes" id="UP000440367">
    <property type="component" value="Unassembled WGS sequence"/>
</dbReference>
<dbReference type="Proteomes" id="UP000486351">
    <property type="component" value="Unassembled WGS sequence"/>
</dbReference>
<evidence type="ECO:0000313" key="12">
    <source>
        <dbReference type="Proteomes" id="UP000486351"/>
    </source>
</evidence>
<dbReference type="Proteomes" id="UP000441208">
    <property type="component" value="Unassembled WGS sequence"/>
</dbReference>
<reference evidence="7 8" key="1">
    <citation type="submission" date="2018-08" db="EMBL/GenBank/DDBJ databases">
        <title>Genomic investigation of the strawberry pathogen Phytophthora fragariae indicates pathogenicity is determined by transcriptional variation in three key races.</title>
        <authorList>
            <person name="Adams T.M."/>
            <person name="Armitage A.D."/>
            <person name="Sobczyk M.K."/>
            <person name="Bates H.J."/>
            <person name="Dunwell J.M."/>
            <person name="Nellist C.F."/>
            <person name="Harrison R.J."/>
        </authorList>
    </citation>
    <scope>NUCLEOTIDE SEQUENCE [LARGE SCALE GENOMIC DNA]</scope>
    <source>
        <strain evidence="5 9">A4</strain>
        <strain evidence="4 10">BC-1</strain>
        <strain evidence="3 8">NOV-27</strain>
        <strain evidence="2 11">NOV-71</strain>
        <strain evidence="6 12">NOV-77</strain>
        <strain evidence="1 7">NOV-9</strain>
    </source>
</reference>
<evidence type="ECO:0000313" key="10">
    <source>
        <dbReference type="Proteomes" id="UP000440367"/>
    </source>
</evidence>
<dbReference type="Proteomes" id="UP000437068">
    <property type="component" value="Unassembled WGS sequence"/>
</dbReference>
<dbReference type="OrthoDB" id="10273216at2759"/>
<evidence type="ECO:0000313" key="8">
    <source>
        <dbReference type="Proteomes" id="UP000433483"/>
    </source>
</evidence>
<keyword evidence="8" id="KW-1185">Reference proteome</keyword>
<evidence type="ECO:0000313" key="6">
    <source>
        <dbReference type="EMBL" id="KAE9339255.1"/>
    </source>
</evidence>
<sequence length="74" mass="7979">MARQDSRTLFMCISMAANVASTTAIDTLYRGSGDPSTCWNSSSRRVNSCPNSAIERRCCRSAIVGVITGKSGDW</sequence>
<evidence type="ECO:0000313" key="11">
    <source>
        <dbReference type="Proteomes" id="UP000441208"/>
    </source>
</evidence>
<name>A0A6A3DHQ3_9STRA</name>
<evidence type="ECO:0000313" key="1">
    <source>
        <dbReference type="EMBL" id="KAE8920949.1"/>
    </source>
</evidence>
<evidence type="ECO:0000313" key="2">
    <source>
        <dbReference type="EMBL" id="KAE9057217.1"/>
    </source>
</evidence>
<comment type="caution">
    <text evidence="1">The sequence shown here is derived from an EMBL/GenBank/DDBJ whole genome shotgun (WGS) entry which is preliminary data.</text>
</comment>
<dbReference type="Proteomes" id="UP000429523">
    <property type="component" value="Unassembled WGS sequence"/>
</dbReference>
<evidence type="ECO:0000313" key="4">
    <source>
        <dbReference type="EMBL" id="KAE9162749.1"/>
    </source>
</evidence>
<dbReference type="EMBL" id="QXGF01003738">
    <property type="protein sequence ID" value="KAE8920949.1"/>
    <property type="molecule type" value="Genomic_DNA"/>
</dbReference>
<gene>
    <name evidence="5" type="ORF">PF001_g31743</name>
    <name evidence="4" type="ORF">PF002_g32029</name>
    <name evidence="3" type="ORF">PF005_g31931</name>
    <name evidence="2" type="ORF">PF007_g31722</name>
    <name evidence="6" type="ORF">PF008_g11660</name>
    <name evidence="1" type="ORF">PF009_g28764</name>
</gene>
<dbReference type="Proteomes" id="UP000433483">
    <property type="component" value="Unassembled WGS sequence"/>
</dbReference>
<organism evidence="1 7">
    <name type="scientific">Phytophthora fragariae</name>
    <dbReference type="NCBI Taxonomy" id="53985"/>
    <lineage>
        <taxon>Eukaryota</taxon>
        <taxon>Sar</taxon>
        <taxon>Stramenopiles</taxon>
        <taxon>Oomycota</taxon>
        <taxon>Peronosporomycetes</taxon>
        <taxon>Peronosporales</taxon>
        <taxon>Peronosporaceae</taxon>
        <taxon>Phytophthora</taxon>
    </lineage>
</organism>
<dbReference type="EMBL" id="QXGB01007063">
    <property type="protein sequence ID" value="KAE9159723.1"/>
    <property type="molecule type" value="Genomic_DNA"/>
</dbReference>
<evidence type="ECO:0000313" key="3">
    <source>
        <dbReference type="EMBL" id="KAE9159723.1"/>
    </source>
</evidence>
<evidence type="ECO:0000313" key="9">
    <source>
        <dbReference type="Proteomes" id="UP000437068"/>
    </source>
</evidence>
<dbReference type="EMBL" id="QXFZ01007271">
    <property type="protein sequence ID" value="KAE9057217.1"/>
    <property type="molecule type" value="Genomic_DNA"/>
</dbReference>
<accession>A0A6A3DHQ3</accession>
<evidence type="ECO:0000313" key="7">
    <source>
        <dbReference type="Proteomes" id="UP000429523"/>
    </source>
</evidence>
<evidence type="ECO:0000313" key="5">
    <source>
        <dbReference type="EMBL" id="KAE9263290.1"/>
    </source>
</evidence>
<dbReference type="EMBL" id="QXFY01000630">
    <property type="protein sequence ID" value="KAE9339255.1"/>
    <property type="molecule type" value="Genomic_DNA"/>
</dbReference>
<protein>
    <submittedName>
        <fullName evidence="1">Uncharacterized protein</fullName>
    </submittedName>
</protein>
<proteinExistence type="predicted"/>